<keyword evidence="2" id="KW-1185">Reference proteome</keyword>
<evidence type="ECO:0000313" key="2">
    <source>
        <dbReference type="Proteomes" id="UP000887013"/>
    </source>
</evidence>
<accession>A0A8X6M873</accession>
<sequence length="130" mass="14257">MSNLNLGNNIFYPTSSVTNEIVQSSFSATSSVQNRSMTTVLLSTAVFFIRDKCGNLQSVTGLLDAGSHSNIMTKGCANRLGLKQKKINVTISCLDITPMPVIKFVKAEVSNIDKSFNQEFEFLVIDKITE</sequence>
<comment type="caution">
    <text evidence="1">The sequence shown here is derived from an EMBL/GenBank/DDBJ whole genome shotgun (WGS) entry which is preliminary data.</text>
</comment>
<dbReference type="InterPro" id="IPR021109">
    <property type="entry name" value="Peptidase_aspartic_dom_sf"/>
</dbReference>
<dbReference type="Proteomes" id="UP000887013">
    <property type="component" value="Unassembled WGS sequence"/>
</dbReference>
<evidence type="ECO:0000313" key="1">
    <source>
        <dbReference type="EMBL" id="GFS33783.1"/>
    </source>
</evidence>
<dbReference type="EMBL" id="BMAW01042373">
    <property type="protein sequence ID" value="GFS33783.1"/>
    <property type="molecule type" value="Genomic_DNA"/>
</dbReference>
<protein>
    <recommendedName>
        <fullName evidence="3">Peptidase aspartic putative domain-containing protein</fullName>
    </recommendedName>
</protein>
<dbReference type="OrthoDB" id="6928727at2759"/>
<dbReference type="Gene3D" id="2.40.70.10">
    <property type="entry name" value="Acid Proteases"/>
    <property type="match status" value="1"/>
</dbReference>
<dbReference type="AlphaFoldDB" id="A0A8X6M873"/>
<evidence type="ECO:0008006" key="3">
    <source>
        <dbReference type="Google" id="ProtNLM"/>
    </source>
</evidence>
<name>A0A8X6M873_NEPPI</name>
<gene>
    <name evidence="1" type="ORF">NPIL_90751</name>
</gene>
<reference evidence="1" key="1">
    <citation type="submission" date="2020-08" db="EMBL/GenBank/DDBJ databases">
        <title>Multicomponent nature underlies the extraordinary mechanical properties of spider dragline silk.</title>
        <authorList>
            <person name="Kono N."/>
            <person name="Nakamura H."/>
            <person name="Mori M."/>
            <person name="Yoshida Y."/>
            <person name="Ohtoshi R."/>
            <person name="Malay A.D."/>
            <person name="Moran D.A.P."/>
            <person name="Tomita M."/>
            <person name="Numata K."/>
            <person name="Arakawa K."/>
        </authorList>
    </citation>
    <scope>NUCLEOTIDE SEQUENCE</scope>
</reference>
<organism evidence="1 2">
    <name type="scientific">Nephila pilipes</name>
    <name type="common">Giant wood spider</name>
    <name type="synonym">Nephila maculata</name>
    <dbReference type="NCBI Taxonomy" id="299642"/>
    <lineage>
        <taxon>Eukaryota</taxon>
        <taxon>Metazoa</taxon>
        <taxon>Ecdysozoa</taxon>
        <taxon>Arthropoda</taxon>
        <taxon>Chelicerata</taxon>
        <taxon>Arachnida</taxon>
        <taxon>Araneae</taxon>
        <taxon>Araneomorphae</taxon>
        <taxon>Entelegynae</taxon>
        <taxon>Araneoidea</taxon>
        <taxon>Nephilidae</taxon>
        <taxon>Nephila</taxon>
    </lineage>
</organism>
<proteinExistence type="predicted"/>